<dbReference type="GO" id="GO:0003677">
    <property type="term" value="F:DNA binding"/>
    <property type="evidence" value="ECO:0007669"/>
    <property type="project" value="UniProtKB-KW"/>
</dbReference>
<dbReference type="RefSeq" id="WP_310010162.1">
    <property type="nucleotide sequence ID" value="NZ_JAVDSJ010000002.1"/>
</dbReference>
<dbReference type="SUPFAM" id="SSF46785">
    <property type="entry name" value="Winged helix' DNA-binding domain"/>
    <property type="match status" value="1"/>
</dbReference>
<dbReference type="InterPro" id="IPR000847">
    <property type="entry name" value="LysR_HTH_N"/>
</dbReference>
<comment type="similarity">
    <text evidence="1">Belongs to the LysR transcriptional regulatory family.</text>
</comment>
<dbReference type="InterPro" id="IPR050389">
    <property type="entry name" value="LysR-type_TF"/>
</dbReference>
<dbReference type="InterPro" id="IPR005119">
    <property type="entry name" value="LysR_subst-bd"/>
</dbReference>
<organism evidence="6 7">
    <name type="scientific">Herbaspirillum frisingense</name>
    <dbReference type="NCBI Taxonomy" id="92645"/>
    <lineage>
        <taxon>Bacteria</taxon>
        <taxon>Pseudomonadati</taxon>
        <taxon>Pseudomonadota</taxon>
        <taxon>Betaproteobacteria</taxon>
        <taxon>Burkholderiales</taxon>
        <taxon>Oxalobacteraceae</taxon>
        <taxon>Herbaspirillum</taxon>
    </lineage>
</organism>
<evidence type="ECO:0000313" key="7">
    <source>
        <dbReference type="Proteomes" id="UP001260715"/>
    </source>
</evidence>
<sequence>MELKDIDLNLLVVFNQLLVDRRVSIVAEKLGQTQPAISNALNRLRRLLGDELFLRTSKGMEPTSLSIQLAEPIAYALSAIHSTLNQQALFDPERTSRTFTIGMTDIGEIYFLPRLMDTLAGIAPNISINTVRNTTINLKDGMESGHVDLAVGLLPQLKTGFFQQRLFEQKYVCLMRRGHALDKKKISVEEFSEAEHVMVVAPGTGHAKLDEAIERKGIRRNIRLSVPHFVAVGHILSTTNMIATVPERYARQCLAPFNLRFLEHPVDLPETGINVFWHAKFHKEPGNQWLRRLMFDLFSDKKNAAGSTPMQEPAGR</sequence>
<evidence type="ECO:0000256" key="2">
    <source>
        <dbReference type="ARBA" id="ARBA00023015"/>
    </source>
</evidence>
<dbReference type="SUPFAM" id="SSF53850">
    <property type="entry name" value="Periplasmic binding protein-like II"/>
    <property type="match status" value="1"/>
</dbReference>
<feature type="domain" description="HTH lysR-type" evidence="5">
    <location>
        <begin position="6"/>
        <end position="63"/>
    </location>
</feature>
<dbReference type="PANTHER" id="PTHR30118">
    <property type="entry name" value="HTH-TYPE TRANSCRIPTIONAL REGULATOR LEUO-RELATED"/>
    <property type="match status" value="1"/>
</dbReference>
<dbReference type="Pfam" id="PF03466">
    <property type="entry name" value="LysR_substrate"/>
    <property type="match status" value="1"/>
</dbReference>
<keyword evidence="2" id="KW-0805">Transcription regulation</keyword>
<dbReference type="Proteomes" id="UP001260715">
    <property type="component" value="Unassembled WGS sequence"/>
</dbReference>
<dbReference type="PANTHER" id="PTHR30118:SF15">
    <property type="entry name" value="TRANSCRIPTIONAL REGULATORY PROTEIN"/>
    <property type="match status" value="1"/>
</dbReference>
<dbReference type="PROSITE" id="PS50931">
    <property type="entry name" value="HTH_LYSR"/>
    <property type="match status" value="1"/>
</dbReference>
<keyword evidence="3 6" id="KW-0238">DNA-binding</keyword>
<reference evidence="6 7" key="1">
    <citation type="submission" date="2023-07" db="EMBL/GenBank/DDBJ databases">
        <title>Sorghum-associated microbial communities from plants grown in Nebraska, USA.</title>
        <authorList>
            <person name="Schachtman D."/>
        </authorList>
    </citation>
    <scope>NUCLEOTIDE SEQUENCE [LARGE SCALE GENOMIC DNA]</scope>
    <source>
        <strain evidence="6 7">596</strain>
    </source>
</reference>
<dbReference type="InterPro" id="IPR036388">
    <property type="entry name" value="WH-like_DNA-bd_sf"/>
</dbReference>
<evidence type="ECO:0000256" key="3">
    <source>
        <dbReference type="ARBA" id="ARBA00023125"/>
    </source>
</evidence>
<evidence type="ECO:0000259" key="5">
    <source>
        <dbReference type="PROSITE" id="PS50931"/>
    </source>
</evidence>
<dbReference type="EMBL" id="JAVDSJ010000002">
    <property type="protein sequence ID" value="MDR6583525.1"/>
    <property type="molecule type" value="Genomic_DNA"/>
</dbReference>
<dbReference type="Gene3D" id="3.40.190.10">
    <property type="entry name" value="Periplasmic binding protein-like II"/>
    <property type="match status" value="2"/>
</dbReference>
<proteinExistence type="inferred from homology"/>
<dbReference type="InterPro" id="IPR036390">
    <property type="entry name" value="WH_DNA-bd_sf"/>
</dbReference>
<protein>
    <submittedName>
        <fullName evidence="6">DNA-binding transcriptional LysR family regulator</fullName>
    </submittedName>
</protein>
<comment type="caution">
    <text evidence="6">The sequence shown here is derived from an EMBL/GenBank/DDBJ whole genome shotgun (WGS) entry which is preliminary data.</text>
</comment>
<dbReference type="Pfam" id="PF00126">
    <property type="entry name" value="HTH_1"/>
    <property type="match status" value="1"/>
</dbReference>
<evidence type="ECO:0000256" key="1">
    <source>
        <dbReference type="ARBA" id="ARBA00009437"/>
    </source>
</evidence>
<accession>A0ABU1PCS7</accession>
<dbReference type="CDD" id="cd08459">
    <property type="entry name" value="PBP2_DntR_NahR_LinR_like"/>
    <property type="match status" value="1"/>
</dbReference>
<evidence type="ECO:0000313" key="6">
    <source>
        <dbReference type="EMBL" id="MDR6583525.1"/>
    </source>
</evidence>
<dbReference type="PRINTS" id="PR00039">
    <property type="entry name" value="HTHLYSR"/>
</dbReference>
<dbReference type="Gene3D" id="1.10.10.10">
    <property type="entry name" value="Winged helix-like DNA-binding domain superfamily/Winged helix DNA-binding domain"/>
    <property type="match status" value="1"/>
</dbReference>
<name>A0ABU1PCS7_9BURK</name>
<keyword evidence="7" id="KW-1185">Reference proteome</keyword>
<keyword evidence="4" id="KW-0804">Transcription</keyword>
<evidence type="ECO:0000256" key="4">
    <source>
        <dbReference type="ARBA" id="ARBA00023163"/>
    </source>
</evidence>
<gene>
    <name evidence="6" type="ORF">J2W50_001723</name>
</gene>